<protein>
    <submittedName>
        <fullName evidence="1">Uncharacterized protein</fullName>
    </submittedName>
</protein>
<name>A0A9P5YU01_9AGAR</name>
<dbReference type="EMBL" id="MU155418">
    <property type="protein sequence ID" value="KAF9473765.1"/>
    <property type="molecule type" value="Genomic_DNA"/>
</dbReference>
<dbReference type="Proteomes" id="UP000807469">
    <property type="component" value="Unassembled WGS sequence"/>
</dbReference>
<sequence>MNLRNLRIVGQALLTAPTPTSGLLLSSRGFIPSGARLEDGAKVFDTSMRRIRRRRSGCVGAFSLCCWRKCERVKGWMLEGEGALNYATRSAGGGCQIAFDAVECACSKLYITQRMVQKTMEGDTVALNLDPGRRDVGIWMKRVGLIYIESGVACGRPAPLSTDQYGPYQTLPQCDVSMHYGDPASTPGCPSPLVAAGPHPMRGTRTRRGVIFAPPAGRDSWVRLLRR</sequence>
<reference evidence="1" key="1">
    <citation type="submission" date="2020-11" db="EMBL/GenBank/DDBJ databases">
        <authorList>
            <consortium name="DOE Joint Genome Institute"/>
            <person name="Ahrendt S."/>
            <person name="Riley R."/>
            <person name="Andreopoulos W."/>
            <person name="Labutti K."/>
            <person name="Pangilinan J."/>
            <person name="Ruiz-Duenas F.J."/>
            <person name="Barrasa J.M."/>
            <person name="Sanchez-Garcia M."/>
            <person name="Camarero S."/>
            <person name="Miyauchi S."/>
            <person name="Serrano A."/>
            <person name="Linde D."/>
            <person name="Babiker R."/>
            <person name="Drula E."/>
            <person name="Ayuso-Fernandez I."/>
            <person name="Pacheco R."/>
            <person name="Padilla G."/>
            <person name="Ferreira P."/>
            <person name="Barriuso J."/>
            <person name="Kellner H."/>
            <person name="Castanera R."/>
            <person name="Alfaro M."/>
            <person name="Ramirez L."/>
            <person name="Pisabarro A.G."/>
            <person name="Kuo A."/>
            <person name="Tritt A."/>
            <person name="Lipzen A."/>
            <person name="He G."/>
            <person name="Yan M."/>
            <person name="Ng V."/>
            <person name="Cullen D."/>
            <person name="Martin F."/>
            <person name="Rosso M.-N."/>
            <person name="Henrissat B."/>
            <person name="Hibbett D."/>
            <person name="Martinez A.T."/>
            <person name="Grigoriev I.V."/>
        </authorList>
    </citation>
    <scope>NUCLEOTIDE SEQUENCE</scope>
    <source>
        <strain evidence="1">CIRM-BRFM 674</strain>
    </source>
</reference>
<organism evidence="1 2">
    <name type="scientific">Pholiota conissans</name>
    <dbReference type="NCBI Taxonomy" id="109636"/>
    <lineage>
        <taxon>Eukaryota</taxon>
        <taxon>Fungi</taxon>
        <taxon>Dikarya</taxon>
        <taxon>Basidiomycota</taxon>
        <taxon>Agaricomycotina</taxon>
        <taxon>Agaricomycetes</taxon>
        <taxon>Agaricomycetidae</taxon>
        <taxon>Agaricales</taxon>
        <taxon>Agaricineae</taxon>
        <taxon>Strophariaceae</taxon>
        <taxon>Pholiota</taxon>
    </lineage>
</organism>
<gene>
    <name evidence="1" type="ORF">BDN70DRAFT_925012</name>
</gene>
<dbReference type="AlphaFoldDB" id="A0A9P5YU01"/>
<proteinExistence type="predicted"/>
<keyword evidence="2" id="KW-1185">Reference proteome</keyword>
<comment type="caution">
    <text evidence="1">The sequence shown here is derived from an EMBL/GenBank/DDBJ whole genome shotgun (WGS) entry which is preliminary data.</text>
</comment>
<evidence type="ECO:0000313" key="1">
    <source>
        <dbReference type="EMBL" id="KAF9473765.1"/>
    </source>
</evidence>
<evidence type="ECO:0000313" key="2">
    <source>
        <dbReference type="Proteomes" id="UP000807469"/>
    </source>
</evidence>
<accession>A0A9P5YU01</accession>